<evidence type="ECO:0000256" key="5">
    <source>
        <dbReference type="SAM" id="MobiDB-lite"/>
    </source>
</evidence>
<feature type="domain" description="HTH lysR-type" evidence="6">
    <location>
        <begin position="3"/>
        <end position="60"/>
    </location>
</feature>
<dbReference type="InterPro" id="IPR036388">
    <property type="entry name" value="WH-like_DNA-bd_sf"/>
</dbReference>
<keyword evidence="3" id="KW-0238">DNA-binding</keyword>
<reference evidence="8" key="1">
    <citation type="journal article" date="2019" name="Int. J. Syst. Evol. Microbiol.">
        <title>The Global Catalogue of Microorganisms (GCM) 10K type strain sequencing project: providing services to taxonomists for standard genome sequencing and annotation.</title>
        <authorList>
            <consortium name="The Broad Institute Genomics Platform"/>
            <consortium name="The Broad Institute Genome Sequencing Center for Infectious Disease"/>
            <person name="Wu L."/>
            <person name="Ma J."/>
        </authorList>
    </citation>
    <scope>NUCLEOTIDE SEQUENCE [LARGE SCALE GENOMIC DNA]</scope>
    <source>
        <strain evidence="8">CGMCC 4.7455</strain>
    </source>
</reference>
<keyword evidence="2" id="KW-0805">Transcription regulation</keyword>
<dbReference type="PANTHER" id="PTHR30346:SF30">
    <property type="entry name" value="SMALL NEUTRAL PROTEASE REGULATORY PROTEIN"/>
    <property type="match status" value="1"/>
</dbReference>
<evidence type="ECO:0000256" key="1">
    <source>
        <dbReference type="ARBA" id="ARBA00009437"/>
    </source>
</evidence>
<dbReference type="PROSITE" id="PS50931">
    <property type="entry name" value="HTH_LYSR"/>
    <property type="match status" value="1"/>
</dbReference>
<evidence type="ECO:0000256" key="3">
    <source>
        <dbReference type="ARBA" id="ARBA00023125"/>
    </source>
</evidence>
<dbReference type="SUPFAM" id="SSF53850">
    <property type="entry name" value="Periplasmic binding protein-like II"/>
    <property type="match status" value="1"/>
</dbReference>
<accession>A0ABW4PFF3</accession>
<dbReference type="PANTHER" id="PTHR30346">
    <property type="entry name" value="TRANSCRIPTIONAL DUAL REGULATOR HCAR-RELATED"/>
    <property type="match status" value="1"/>
</dbReference>
<feature type="compositionally biased region" description="Low complexity" evidence="5">
    <location>
        <begin position="349"/>
        <end position="361"/>
    </location>
</feature>
<proteinExistence type="inferred from homology"/>
<comment type="caution">
    <text evidence="7">The sequence shown here is derived from an EMBL/GenBank/DDBJ whole genome shotgun (WGS) entry which is preliminary data.</text>
</comment>
<keyword evidence="4" id="KW-0804">Transcription</keyword>
<dbReference type="RefSeq" id="WP_380897970.1">
    <property type="nucleotide sequence ID" value="NZ_JBHUFU010000003.1"/>
</dbReference>
<comment type="similarity">
    <text evidence="1">Belongs to the LysR transcriptional regulatory family.</text>
</comment>
<organism evidence="7 8">
    <name type="scientific">Streptomyces desertarenae</name>
    <dbReference type="NCBI Taxonomy" id="2666184"/>
    <lineage>
        <taxon>Bacteria</taxon>
        <taxon>Bacillati</taxon>
        <taxon>Actinomycetota</taxon>
        <taxon>Actinomycetes</taxon>
        <taxon>Kitasatosporales</taxon>
        <taxon>Streptomycetaceae</taxon>
        <taxon>Streptomyces</taxon>
    </lineage>
</organism>
<name>A0ABW4PFF3_9ACTN</name>
<dbReference type="EMBL" id="JBHUFU010000003">
    <property type="protein sequence ID" value="MFD1829436.1"/>
    <property type="molecule type" value="Genomic_DNA"/>
</dbReference>
<evidence type="ECO:0000259" key="6">
    <source>
        <dbReference type="PROSITE" id="PS50931"/>
    </source>
</evidence>
<dbReference type="SUPFAM" id="SSF46785">
    <property type="entry name" value="Winged helix' DNA-binding domain"/>
    <property type="match status" value="1"/>
</dbReference>
<dbReference type="Pfam" id="PF03466">
    <property type="entry name" value="LysR_substrate"/>
    <property type="match status" value="1"/>
</dbReference>
<dbReference type="InterPro" id="IPR005119">
    <property type="entry name" value="LysR_subst-bd"/>
</dbReference>
<dbReference type="Proteomes" id="UP001597365">
    <property type="component" value="Unassembled WGS sequence"/>
</dbReference>
<feature type="region of interest" description="Disordered" evidence="5">
    <location>
        <begin position="337"/>
        <end position="391"/>
    </location>
</feature>
<dbReference type="Gene3D" id="1.10.10.10">
    <property type="entry name" value="Winged helix-like DNA-binding domain superfamily/Winged helix DNA-binding domain"/>
    <property type="match status" value="1"/>
</dbReference>
<gene>
    <name evidence="7" type="ORF">ACFSJS_07145</name>
</gene>
<sequence length="391" mass="41581">MELDVRHLRVLCAIADTGSVRKAALSLGMSQPSLTTQLRRIENAIGGRLFTRERTGSRPTALGRAVLRRARPIVADMASLVREARSAAALAGEARLRIGSTASRAVAGWMRRLRTRFPGTDTTLHIDVSADALLQTVADGRLDAAFVHEPEGFWLRLPADVEQHVLVDREPQFVALPECHPRAAEPVVDMADLAADQWLVDLTADDEWVATRRALKAAGIEPRMVHVPDNTTAAALIADGEAVSVCQPISQQRQGMVIRPLRGDPLAVRLSLLCRSDGRAAAEVDGLYADLLEAYAEAAWASPVYRRWLLHHGSTLPLPPEGGRVPPSGAGVVDAGLSGADGAGGAGEMSGMEGTPSAAAAERARGARPVPHRGLHPVLRAAAVPGTPRSR</sequence>
<dbReference type="InterPro" id="IPR000847">
    <property type="entry name" value="LysR_HTH_N"/>
</dbReference>
<evidence type="ECO:0000313" key="8">
    <source>
        <dbReference type="Proteomes" id="UP001597365"/>
    </source>
</evidence>
<dbReference type="InterPro" id="IPR036390">
    <property type="entry name" value="WH_DNA-bd_sf"/>
</dbReference>
<dbReference type="Pfam" id="PF00126">
    <property type="entry name" value="HTH_1"/>
    <property type="match status" value="1"/>
</dbReference>
<keyword evidence="8" id="KW-1185">Reference proteome</keyword>
<evidence type="ECO:0000256" key="4">
    <source>
        <dbReference type="ARBA" id="ARBA00023163"/>
    </source>
</evidence>
<evidence type="ECO:0000313" key="7">
    <source>
        <dbReference type="EMBL" id="MFD1829436.1"/>
    </source>
</evidence>
<dbReference type="CDD" id="cd08414">
    <property type="entry name" value="PBP2_LTTR_aromatics_like"/>
    <property type="match status" value="1"/>
</dbReference>
<evidence type="ECO:0000256" key="2">
    <source>
        <dbReference type="ARBA" id="ARBA00023015"/>
    </source>
</evidence>
<feature type="compositionally biased region" description="Gly residues" evidence="5">
    <location>
        <begin position="339"/>
        <end position="348"/>
    </location>
</feature>
<dbReference type="Gene3D" id="3.40.190.10">
    <property type="entry name" value="Periplasmic binding protein-like II"/>
    <property type="match status" value="2"/>
</dbReference>
<dbReference type="PRINTS" id="PR00039">
    <property type="entry name" value="HTHLYSR"/>
</dbReference>
<protein>
    <submittedName>
        <fullName evidence="7">LysR family transcriptional regulator</fullName>
    </submittedName>
</protein>